<dbReference type="OrthoDB" id="10409672at2759"/>
<keyword evidence="1" id="KW-0472">Membrane</keyword>
<keyword evidence="1" id="KW-0812">Transmembrane</keyword>
<evidence type="ECO:0000256" key="1">
    <source>
        <dbReference type="SAM" id="Phobius"/>
    </source>
</evidence>
<comment type="caution">
    <text evidence="2">The sequence shown here is derived from an EMBL/GenBank/DDBJ whole genome shotgun (WGS) entry which is preliminary data.</text>
</comment>
<feature type="transmembrane region" description="Helical" evidence="1">
    <location>
        <begin position="56"/>
        <end position="77"/>
    </location>
</feature>
<dbReference type="AlphaFoldDB" id="A0A2P5DTU0"/>
<gene>
    <name evidence="2" type="ORF">PanWU01x14_033910</name>
</gene>
<protein>
    <recommendedName>
        <fullName evidence="4">Transmembrane protein</fullName>
    </recommendedName>
</protein>
<evidence type="ECO:0000313" key="2">
    <source>
        <dbReference type="EMBL" id="PON76705.1"/>
    </source>
</evidence>
<keyword evidence="1" id="KW-1133">Transmembrane helix</keyword>
<accession>A0A2P5DTU0</accession>
<proteinExistence type="predicted"/>
<reference evidence="3" key="1">
    <citation type="submission" date="2016-06" db="EMBL/GenBank/DDBJ databases">
        <title>Parallel loss of symbiosis genes in relatives of nitrogen-fixing non-legume Parasponia.</title>
        <authorList>
            <person name="Van Velzen R."/>
            <person name="Holmer R."/>
            <person name="Bu F."/>
            <person name="Rutten L."/>
            <person name="Van Zeijl A."/>
            <person name="Liu W."/>
            <person name="Santuari L."/>
            <person name="Cao Q."/>
            <person name="Sharma T."/>
            <person name="Shen D."/>
            <person name="Roswanjaya Y."/>
            <person name="Wardhani T."/>
            <person name="Kalhor M.S."/>
            <person name="Jansen J."/>
            <person name="Van den Hoogen J."/>
            <person name="Gungor B."/>
            <person name="Hartog M."/>
            <person name="Hontelez J."/>
            <person name="Verver J."/>
            <person name="Yang W.-C."/>
            <person name="Schijlen E."/>
            <person name="Repin R."/>
            <person name="Schilthuizen M."/>
            <person name="Schranz E."/>
            <person name="Heidstra R."/>
            <person name="Miyata K."/>
            <person name="Fedorova E."/>
            <person name="Kohlen W."/>
            <person name="Bisseling T."/>
            <person name="Smit S."/>
            <person name="Geurts R."/>
        </authorList>
    </citation>
    <scope>NUCLEOTIDE SEQUENCE [LARGE SCALE GENOMIC DNA]</scope>
    <source>
        <strain evidence="3">cv. WU1-14</strain>
    </source>
</reference>
<evidence type="ECO:0000313" key="3">
    <source>
        <dbReference type="Proteomes" id="UP000237105"/>
    </source>
</evidence>
<dbReference type="EMBL" id="JXTB01000017">
    <property type="protein sequence ID" value="PON76705.1"/>
    <property type="molecule type" value="Genomic_DNA"/>
</dbReference>
<organism evidence="2 3">
    <name type="scientific">Parasponia andersonii</name>
    <name type="common">Sponia andersonii</name>
    <dbReference type="NCBI Taxonomy" id="3476"/>
    <lineage>
        <taxon>Eukaryota</taxon>
        <taxon>Viridiplantae</taxon>
        <taxon>Streptophyta</taxon>
        <taxon>Embryophyta</taxon>
        <taxon>Tracheophyta</taxon>
        <taxon>Spermatophyta</taxon>
        <taxon>Magnoliopsida</taxon>
        <taxon>eudicotyledons</taxon>
        <taxon>Gunneridae</taxon>
        <taxon>Pentapetalae</taxon>
        <taxon>rosids</taxon>
        <taxon>fabids</taxon>
        <taxon>Rosales</taxon>
        <taxon>Cannabaceae</taxon>
        <taxon>Parasponia</taxon>
    </lineage>
</organism>
<keyword evidence="3" id="KW-1185">Reference proteome</keyword>
<sequence>MFIIYVCTYIYTHTRNVGDRYRELWYSGSVVFGGRRREGREPKNEEPSHRHMRVHIYLWVSFSIWTKIPLLSFVAYLESVFNF</sequence>
<dbReference type="Proteomes" id="UP000237105">
    <property type="component" value="Unassembled WGS sequence"/>
</dbReference>
<name>A0A2P5DTU0_PARAD</name>
<evidence type="ECO:0008006" key="4">
    <source>
        <dbReference type="Google" id="ProtNLM"/>
    </source>
</evidence>